<name>R4YKZ5_OLEAN</name>
<dbReference type="HOGENOM" id="CLU_076316_2_1_6"/>
<dbReference type="EMBL" id="FO203512">
    <property type="protein sequence ID" value="CCK75045.1"/>
    <property type="molecule type" value="Genomic_DNA"/>
</dbReference>
<dbReference type="GO" id="GO:0004519">
    <property type="term" value="F:endonuclease activity"/>
    <property type="evidence" value="ECO:0007669"/>
    <property type="project" value="InterPro"/>
</dbReference>
<dbReference type="InterPro" id="IPR010270">
    <property type="entry name" value="Phage_P2_GpM"/>
</dbReference>
<evidence type="ECO:0000313" key="1">
    <source>
        <dbReference type="EMBL" id="CCK75045.1"/>
    </source>
</evidence>
<dbReference type="OrthoDB" id="8562788at2"/>
<proteinExistence type="predicted"/>
<organism evidence="1 2">
    <name type="scientific">Oleispira antarctica RB-8</name>
    <dbReference type="NCBI Taxonomy" id="698738"/>
    <lineage>
        <taxon>Bacteria</taxon>
        <taxon>Pseudomonadati</taxon>
        <taxon>Pseudomonadota</taxon>
        <taxon>Gammaproteobacteria</taxon>
        <taxon>Oceanospirillales</taxon>
        <taxon>Oceanospirillaceae</taxon>
        <taxon>Oleispira</taxon>
    </lineage>
</organism>
<sequence length="245" mass="27686">MTTPFQRHMKEQLAKTEKAQQVKALDAGDIKTVENTVADYGQFEVLTSSLNNDVAALANTPTGERDKLRKTFIARYLPHVEEYVKSAEVYANSVLVMVMMWLFDNRDIGSALKYAAVAIEQGQKMPQQFNRNLATFVADAVLEWADRELKKGHAIEPYFTQVFKQLEHWPVPEVVMMKYYKLAGSLALESEHYADAVMYLQIADEFGTANNPAKVTTKLNKARAELEKLQGPVSETETVTEEKTD</sequence>
<dbReference type="AlphaFoldDB" id="R4YKZ5"/>
<accession>R4YKZ5</accession>
<dbReference type="Proteomes" id="UP000032749">
    <property type="component" value="Chromosome"/>
</dbReference>
<gene>
    <name evidence="1" type="ORF">OLEAN_C08690</name>
</gene>
<keyword evidence="2" id="KW-1185">Reference proteome</keyword>
<dbReference type="STRING" id="698738.OLEAN_C08690"/>
<dbReference type="GO" id="GO:0003677">
    <property type="term" value="F:DNA binding"/>
    <property type="evidence" value="ECO:0007669"/>
    <property type="project" value="InterPro"/>
</dbReference>
<dbReference type="KEGG" id="oai:OLEAN_C08690"/>
<protein>
    <submittedName>
        <fullName evidence="1">Phage small terminase subunit</fullName>
    </submittedName>
</protein>
<reference evidence="1 2" key="1">
    <citation type="journal article" date="2013" name="Nat. Commun.">
        <title>Genome sequence and functional genomic analysis of the oil-degrading bacterium Oleispira antarctica.</title>
        <authorList>
            <person name="Kube M."/>
            <person name="Chernikova T.N."/>
            <person name="Al-Ramahi Y."/>
            <person name="Beloqui A."/>
            <person name="Lopez-Cortez N."/>
            <person name="Guazzaroni M.E."/>
            <person name="Heipieper H.J."/>
            <person name="Klages S."/>
            <person name="Kotsyurbenko O.R."/>
            <person name="Langer I."/>
            <person name="Nechitaylo T.Y."/>
            <person name="Lunsdorf H."/>
            <person name="Fernandez M."/>
            <person name="Juarez S."/>
            <person name="Ciordia S."/>
            <person name="Singer A."/>
            <person name="Kagan O."/>
            <person name="Egorova O."/>
            <person name="Petit P.A."/>
            <person name="Stogios P."/>
            <person name="Kim Y."/>
            <person name="Tchigvintsev A."/>
            <person name="Flick R."/>
            <person name="Denaro R."/>
            <person name="Genovese M."/>
            <person name="Albar J.P."/>
            <person name="Reva O.N."/>
            <person name="Martinez-Gomariz M."/>
            <person name="Tran H."/>
            <person name="Ferrer M."/>
            <person name="Savchenko A."/>
            <person name="Yakunin A.F."/>
            <person name="Yakimov M.M."/>
            <person name="Golyshina O.V."/>
            <person name="Reinhardt R."/>
            <person name="Golyshin P.N."/>
        </authorList>
    </citation>
    <scope>NUCLEOTIDE SEQUENCE [LARGE SCALE GENOMIC DNA]</scope>
</reference>
<dbReference type="Pfam" id="PF05944">
    <property type="entry name" value="Phage_term_smal"/>
    <property type="match status" value="1"/>
</dbReference>
<evidence type="ECO:0000313" key="2">
    <source>
        <dbReference type="Proteomes" id="UP000032749"/>
    </source>
</evidence>